<dbReference type="Proteomes" id="UP000541969">
    <property type="component" value="Unassembled WGS sequence"/>
</dbReference>
<evidence type="ECO:0000313" key="3">
    <source>
        <dbReference type="Proteomes" id="UP000541969"/>
    </source>
</evidence>
<evidence type="ECO:0000256" key="1">
    <source>
        <dbReference type="SAM" id="SignalP"/>
    </source>
</evidence>
<name>A0A853C8V1_9ACTN</name>
<proteinExistence type="predicted"/>
<sequence length="163" mass="16626">MHKASSVRVALAVLTACAFVLLFAASASADTGKFHSADSSVNSSGALVVSFDERGLGNGNIDYTLTADATAVYACINGGGNHPQAANKEAVEGQVSTGGSFASKNGRVVASLTTGPLQDPSFTCPSGQRRVLASVSYTNIVLTDTTNNVSTTVADASRTFFQV</sequence>
<feature type="signal peptide" evidence="1">
    <location>
        <begin position="1"/>
        <end position="29"/>
    </location>
</feature>
<organism evidence="2 3">
    <name type="scientific">Petropleomorpha daqingensis</name>
    <dbReference type="NCBI Taxonomy" id="2026353"/>
    <lineage>
        <taxon>Bacteria</taxon>
        <taxon>Bacillati</taxon>
        <taxon>Actinomycetota</taxon>
        <taxon>Actinomycetes</taxon>
        <taxon>Geodermatophilales</taxon>
        <taxon>Geodermatophilaceae</taxon>
        <taxon>Petropleomorpha</taxon>
    </lineage>
</organism>
<accession>A0A853C8V1</accession>
<protein>
    <submittedName>
        <fullName evidence="2">Uncharacterized protein</fullName>
    </submittedName>
</protein>
<gene>
    <name evidence="2" type="ORF">GGQ55_000302</name>
</gene>
<keyword evidence="1" id="KW-0732">Signal</keyword>
<feature type="chain" id="PRO_5032805636" evidence="1">
    <location>
        <begin position="30"/>
        <end position="163"/>
    </location>
</feature>
<reference evidence="2 3" key="1">
    <citation type="submission" date="2020-07" db="EMBL/GenBank/DDBJ databases">
        <title>Sequencing the genomes of 1000 actinobacteria strains.</title>
        <authorList>
            <person name="Klenk H.-P."/>
        </authorList>
    </citation>
    <scope>NUCLEOTIDE SEQUENCE [LARGE SCALE GENOMIC DNA]</scope>
    <source>
        <strain evidence="2 3">DSM 104001</strain>
    </source>
</reference>
<comment type="caution">
    <text evidence="2">The sequence shown here is derived from an EMBL/GenBank/DDBJ whole genome shotgun (WGS) entry which is preliminary data.</text>
</comment>
<dbReference type="RefSeq" id="WP_218859120.1">
    <property type="nucleotide sequence ID" value="NZ_JACBZT010000001.1"/>
</dbReference>
<keyword evidence="3" id="KW-1185">Reference proteome</keyword>
<dbReference type="EMBL" id="JACBZT010000001">
    <property type="protein sequence ID" value="NYJ04024.1"/>
    <property type="molecule type" value="Genomic_DNA"/>
</dbReference>
<evidence type="ECO:0000313" key="2">
    <source>
        <dbReference type="EMBL" id="NYJ04024.1"/>
    </source>
</evidence>
<dbReference type="AlphaFoldDB" id="A0A853C8V1"/>